<keyword evidence="3 5" id="KW-0808">Transferase</keyword>
<keyword evidence="2 5" id="KW-0032">Aminotransferase</keyword>
<dbReference type="Gene3D" id="3.40.640.10">
    <property type="entry name" value="Type I PLP-dependent aspartate aminotransferase-like (Major domain)"/>
    <property type="match status" value="1"/>
</dbReference>
<dbReference type="InterPro" id="IPR015422">
    <property type="entry name" value="PyrdxlP-dep_Trfase_small"/>
</dbReference>
<dbReference type="HOGENOM" id="CLU_013318_0_0_6"/>
<dbReference type="FunFam" id="3.40.640.10:FF:000004">
    <property type="entry name" value="Acetylornithine aminotransferase"/>
    <property type="match status" value="1"/>
</dbReference>
<sequence>MSNPSALNPELHRLLELCHLDFTWVRGEGVWLYDQQGRRFLDGYAQYGAVILGHNFPPVVAALQEALAAQQPAMVQPYRAPHAVALAEKLVQLAPPGLSRCLFTTSGAETVEAAIKLVRMRTGRSLILSCTGSYHGKTMGALAVSGQARYQNDFGLVAPGFAKVPFGDSEQLAAFLHQHHQQVAALFLEPIQGERGVIIPPAGYLRTARELCSQYGIAFVLDEIQTGLGRTGQLFNCEYEDITPDLLLLAKGLGGGIFPLGAMLVNAEFWDSRFALNHSSTFANNNLACRVGLAVLNSLTEEGIMAQVAAKGTQLLNGLQQLAQRYPRTIAVVRGQGLLCAIQLRPHGANAGLFRSYLEHQGLYAYAVASLLAEQSALLVLPALGDNHVLRLAPPLIISEAELEQVLSSLEQVFAMLEYHATEVLVRSLTRVAKTDAVISLSARHNDQQPLPITLPPLSRCQTSEPSYAFIMHYTRPEDILITDPTLTRLSSQELHHYMSYMAQMPAGVVYEVPPLRSPCGNTAKGWLIALGMLPEMMFRRGRAQVVVEIKRAVDLAAELGAQVVGLGAFTSTFSRRGLEVIGRGPVITTGNALTAGMAVAALNQMLAQHQLGLTTVKIGIVGASGSVGSLCSKLLARAHPAAMILIGNPSSGLGNLQRLSAQLAANHSVSIDCSTDLAKLRHCNVVLSATSAGRSVLDKVPFRHGTLICDVARPPDTSAQLRHRPDLTVIEGGLVALPDPTLCFGTGNIQGFPAGIQLACLSETILLTLAGETQDRGIGDDVPLAEVDRIMALAAMHGFKLAELPRTVGVAVLYQS</sequence>
<dbReference type="AlphaFoldDB" id="A0A090BU58"/>
<keyword evidence="4" id="KW-0663">Pyridoxal phosphate</keyword>
<dbReference type="PANTHER" id="PTHR11986:SF79">
    <property type="entry name" value="ACETYLORNITHINE AMINOTRANSFERASE, MITOCHONDRIAL"/>
    <property type="match status" value="1"/>
</dbReference>
<comment type="cofactor">
    <cofactor evidence="1">
        <name>pyridoxal 5'-phosphate</name>
        <dbReference type="ChEBI" id="CHEBI:597326"/>
    </cofactor>
</comment>
<dbReference type="EMBL" id="AP014633">
    <property type="protein sequence ID" value="BAP54531.1"/>
    <property type="molecule type" value="Genomic_DNA"/>
</dbReference>
<dbReference type="STRING" id="40754.THII_0234"/>
<dbReference type="InterPro" id="IPR005814">
    <property type="entry name" value="Aminotrans_3"/>
</dbReference>
<reference evidence="5 6" key="1">
    <citation type="journal article" date="2014" name="ISME J.">
        <title>Ecophysiology of Thioploca ingrica as revealed by the complete genome sequence supplemented with proteomic evidence.</title>
        <authorList>
            <person name="Kojima H."/>
            <person name="Ogura Y."/>
            <person name="Yamamoto N."/>
            <person name="Togashi T."/>
            <person name="Mori H."/>
            <person name="Watanabe T."/>
            <person name="Nemoto F."/>
            <person name="Kurokawa K."/>
            <person name="Hayashi T."/>
            <person name="Fukui M."/>
        </authorList>
    </citation>
    <scope>NUCLEOTIDE SEQUENCE [LARGE SCALE GENOMIC DNA]</scope>
</reference>
<protein>
    <submittedName>
        <fullName evidence="5">Aminotransferase, class III</fullName>
    </submittedName>
</protein>
<evidence type="ECO:0000256" key="1">
    <source>
        <dbReference type="ARBA" id="ARBA00001933"/>
    </source>
</evidence>
<dbReference type="CDD" id="cd00610">
    <property type="entry name" value="OAT_like"/>
    <property type="match status" value="1"/>
</dbReference>
<dbReference type="InterPro" id="IPR050103">
    <property type="entry name" value="Class-III_PLP-dep_AT"/>
</dbReference>
<dbReference type="Pfam" id="PF00202">
    <property type="entry name" value="Aminotran_3"/>
    <property type="match status" value="1"/>
</dbReference>
<dbReference type="OrthoDB" id="9801052at2"/>
<dbReference type="GO" id="GO:0042802">
    <property type="term" value="F:identical protein binding"/>
    <property type="evidence" value="ECO:0007669"/>
    <property type="project" value="TreeGrafter"/>
</dbReference>
<keyword evidence="6" id="KW-1185">Reference proteome</keyword>
<dbReference type="GO" id="GO:0008483">
    <property type="term" value="F:transaminase activity"/>
    <property type="evidence" value="ECO:0007669"/>
    <property type="project" value="UniProtKB-KW"/>
</dbReference>
<dbReference type="GO" id="GO:0030170">
    <property type="term" value="F:pyridoxal phosphate binding"/>
    <property type="evidence" value="ECO:0007669"/>
    <property type="project" value="InterPro"/>
</dbReference>
<dbReference type="SUPFAM" id="SSF53383">
    <property type="entry name" value="PLP-dependent transferases"/>
    <property type="match status" value="1"/>
</dbReference>
<dbReference type="InterPro" id="IPR049704">
    <property type="entry name" value="Aminotrans_3_PPA_site"/>
</dbReference>
<evidence type="ECO:0000256" key="3">
    <source>
        <dbReference type="ARBA" id="ARBA00022679"/>
    </source>
</evidence>
<organism evidence="5 6">
    <name type="scientific">Thioploca ingrica</name>
    <dbReference type="NCBI Taxonomy" id="40754"/>
    <lineage>
        <taxon>Bacteria</taxon>
        <taxon>Pseudomonadati</taxon>
        <taxon>Pseudomonadota</taxon>
        <taxon>Gammaproteobacteria</taxon>
        <taxon>Thiotrichales</taxon>
        <taxon>Thiotrichaceae</taxon>
        <taxon>Thioploca</taxon>
    </lineage>
</organism>
<dbReference type="PROSITE" id="PS00600">
    <property type="entry name" value="AA_TRANSFER_CLASS_3"/>
    <property type="match status" value="1"/>
</dbReference>
<dbReference type="Gene3D" id="3.90.1150.10">
    <property type="entry name" value="Aspartate Aminotransferase, domain 1"/>
    <property type="match status" value="1"/>
</dbReference>
<dbReference type="InterPro" id="IPR036291">
    <property type="entry name" value="NAD(P)-bd_dom_sf"/>
</dbReference>
<name>A0A090BU58_9GAMM</name>
<proteinExistence type="predicted"/>
<dbReference type="KEGG" id="tig:THII_0234"/>
<evidence type="ECO:0000256" key="4">
    <source>
        <dbReference type="ARBA" id="ARBA00022898"/>
    </source>
</evidence>
<dbReference type="InterPro" id="IPR015421">
    <property type="entry name" value="PyrdxlP-dep_Trfase_major"/>
</dbReference>
<evidence type="ECO:0000313" key="6">
    <source>
        <dbReference type="Proteomes" id="UP000031623"/>
    </source>
</evidence>
<accession>A0A090BU58</accession>
<dbReference type="SUPFAM" id="SSF51735">
    <property type="entry name" value="NAD(P)-binding Rossmann-fold domains"/>
    <property type="match status" value="1"/>
</dbReference>
<dbReference type="Gene3D" id="3.40.50.720">
    <property type="entry name" value="NAD(P)-binding Rossmann-like Domain"/>
    <property type="match status" value="1"/>
</dbReference>
<dbReference type="InterPro" id="IPR015424">
    <property type="entry name" value="PyrdxlP-dep_Trfase"/>
</dbReference>
<gene>
    <name evidence="5" type="ORF">THII_0234</name>
</gene>
<evidence type="ECO:0000313" key="5">
    <source>
        <dbReference type="EMBL" id="BAP54531.1"/>
    </source>
</evidence>
<dbReference type="Proteomes" id="UP000031623">
    <property type="component" value="Chromosome"/>
</dbReference>
<evidence type="ECO:0000256" key="2">
    <source>
        <dbReference type="ARBA" id="ARBA00022576"/>
    </source>
</evidence>
<dbReference type="PANTHER" id="PTHR11986">
    <property type="entry name" value="AMINOTRANSFERASE CLASS III"/>
    <property type="match status" value="1"/>
</dbReference>